<evidence type="ECO:0000256" key="6">
    <source>
        <dbReference type="ARBA" id="ARBA00022840"/>
    </source>
</evidence>
<feature type="domain" description="Protein kinase" evidence="9">
    <location>
        <begin position="1"/>
        <end position="250"/>
    </location>
</feature>
<evidence type="ECO:0000256" key="5">
    <source>
        <dbReference type="ARBA" id="ARBA00022777"/>
    </source>
</evidence>
<dbReference type="Pfam" id="PF00069">
    <property type="entry name" value="Pkinase"/>
    <property type="match status" value="1"/>
</dbReference>
<keyword evidence="4" id="KW-0547">Nucleotide-binding</keyword>
<keyword evidence="2" id="KW-0723">Serine/threonine-protein kinase</keyword>
<dbReference type="HOGENOM" id="CLU_000288_63_5_1"/>
<organism evidence="10 11">
    <name type="scientific">Phanerochaete carnosa (strain HHB-10118-sp)</name>
    <name type="common">White-rot fungus</name>
    <name type="synonym">Peniophora carnosa</name>
    <dbReference type="NCBI Taxonomy" id="650164"/>
    <lineage>
        <taxon>Eukaryota</taxon>
        <taxon>Fungi</taxon>
        <taxon>Dikarya</taxon>
        <taxon>Basidiomycota</taxon>
        <taxon>Agaricomycotina</taxon>
        <taxon>Agaricomycetes</taxon>
        <taxon>Polyporales</taxon>
        <taxon>Phanerochaetaceae</taxon>
        <taxon>Phanerochaete</taxon>
    </lineage>
</organism>
<dbReference type="KEGG" id="pco:PHACADRAFT_48045"/>
<dbReference type="InterPro" id="IPR000719">
    <property type="entry name" value="Prot_kinase_dom"/>
</dbReference>
<dbReference type="PROSITE" id="PS00108">
    <property type="entry name" value="PROTEIN_KINASE_ST"/>
    <property type="match status" value="1"/>
</dbReference>
<gene>
    <name evidence="10" type="ORF">PHACADRAFT_48045</name>
</gene>
<feature type="non-terminal residue" evidence="10">
    <location>
        <position position="268"/>
    </location>
</feature>
<dbReference type="SUPFAM" id="SSF56112">
    <property type="entry name" value="Protein kinase-like (PK-like)"/>
    <property type="match status" value="1"/>
</dbReference>
<dbReference type="OrthoDB" id="10252171at2759"/>
<evidence type="ECO:0000256" key="7">
    <source>
        <dbReference type="ARBA" id="ARBA00047899"/>
    </source>
</evidence>
<dbReference type="GO" id="GO:0035556">
    <property type="term" value="P:intracellular signal transduction"/>
    <property type="evidence" value="ECO:0007669"/>
    <property type="project" value="TreeGrafter"/>
</dbReference>
<dbReference type="EMBL" id="JH930472">
    <property type="protein sequence ID" value="EKM55286.1"/>
    <property type="molecule type" value="Genomic_DNA"/>
</dbReference>
<dbReference type="GeneID" id="18919913"/>
<dbReference type="PANTHER" id="PTHR24356">
    <property type="entry name" value="SERINE/THREONINE-PROTEIN KINASE"/>
    <property type="match status" value="1"/>
</dbReference>
<dbReference type="EC" id="2.7.11.1" evidence="1"/>
<comment type="catalytic activity">
    <reaction evidence="7">
        <text>L-threonyl-[protein] + ATP = O-phospho-L-threonyl-[protein] + ADP + H(+)</text>
        <dbReference type="Rhea" id="RHEA:46608"/>
        <dbReference type="Rhea" id="RHEA-COMP:11060"/>
        <dbReference type="Rhea" id="RHEA-COMP:11605"/>
        <dbReference type="ChEBI" id="CHEBI:15378"/>
        <dbReference type="ChEBI" id="CHEBI:30013"/>
        <dbReference type="ChEBI" id="CHEBI:30616"/>
        <dbReference type="ChEBI" id="CHEBI:61977"/>
        <dbReference type="ChEBI" id="CHEBI:456216"/>
        <dbReference type="EC" id="2.7.11.1"/>
    </reaction>
</comment>
<dbReference type="SMART" id="SM00220">
    <property type="entry name" value="S_TKc"/>
    <property type="match status" value="1"/>
</dbReference>
<dbReference type="PANTHER" id="PTHR24356:SF1">
    <property type="entry name" value="SERINE_THREONINE-PROTEIN KINASE GREATWALL"/>
    <property type="match status" value="1"/>
</dbReference>
<dbReference type="Gene3D" id="3.30.200.20">
    <property type="entry name" value="Phosphorylase Kinase, domain 1"/>
    <property type="match status" value="1"/>
</dbReference>
<feature type="non-terminal residue" evidence="10">
    <location>
        <position position="1"/>
    </location>
</feature>
<reference evidence="10 11" key="1">
    <citation type="journal article" date="2012" name="BMC Genomics">
        <title>Comparative genomics of the white-rot fungi, Phanerochaete carnosa and P. chrysosporium, to elucidate the genetic basis of the distinct wood types they colonize.</title>
        <authorList>
            <person name="Suzuki H."/>
            <person name="MacDonald J."/>
            <person name="Syed K."/>
            <person name="Salamov A."/>
            <person name="Hori C."/>
            <person name="Aerts A."/>
            <person name="Henrissat B."/>
            <person name="Wiebenga A."/>
            <person name="vanKuyk P.A."/>
            <person name="Barry K."/>
            <person name="Lindquist E."/>
            <person name="LaButti K."/>
            <person name="Lapidus A."/>
            <person name="Lucas S."/>
            <person name="Coutinho P."/>
            <person name="Gong Y."/>
            <person name="Samejima M."/>
            <person name="Mahadevan R."/>
            <person name="Abou-Zaid M."/>
            <person name="de Vries R.P."/>
            <person name="Igarashi K."/>
            <person name="Yadav J.S."/>
            <person name="Grigoriev I.V."/>
            <person name="Master E.R."/>
        </authorList>
    </citation>
    <scope>NUCLEOTIDE SEQUENCE [LARGE SCALE GENOMIC DNA]</scope>
    <source>
        <strain evidence="10 11">HHB-10118-sp</strain>
    </source>
</reference>
<dbReference type="Proteomes" id="UP000008370">
    <property type="component" value="Unassembled WGS sequence"/>
</dbReference>
<name>K5UYS2_PHACS</name>
<evidence type="ECO:0000256" key="3">
    <source>
        <dbReference type="ARBA" id="ARBA00022679"/>
    </source>
</evidence>
<sequence>YLQLHQSTFQDRSWDEKNFERGNLHWLAWHPFIAGMYDCLADSRNLYLLQELAPLGTLEAYIEKHAPLHASVAQFYFSNIVVALEHLASLHFVHGDLKPGNILIGGNGYLMLADFGLASRWDEPRDWEHVGTPNYLSPEIVRGTIDSVAKQCLDWWGAACILYEMATGKMTFDEPDPGEFLDQEAIRDDVKERVLAAHYYWPDPDAVDPAMKWFVDEMLMWRYELRLGTVCKRLETGKVVNSDIRCHVWFDGYPWEDIENRTYAVRAS</sequence>
<evidence type="ECO:0000256" key="2">
    <source>
        <dbReference type="ARBA" id="ARBA00022527"/>
    </source>
</evidence>
<dbReference type="InParanoid" id="K5UYS2"/>
<protein>
    <recommendedName>
        <fullName evidence="1">non-specific serine/threonine protein kinase</fullName>
        <ecNumber evidence="1">2.7.11.1</ecNumber>
    </recommendedName>
</protein>
<evidence type="ECO:0000256" key="1">
    <source>
        <dbReference type="ARBA" id="ARBA00012513"/>
    </source>
</evidence>
<dbReference type="RefSeq" id="XP_007395269.1">
    <property type="nucleotide sequence ID" value="XM_007395207.1"/>
</dbReference>
<dbReference type="PROSITE" id="PS50011">
    <property type="entry name" value="PROTEIN_KINASE_DOM"/>
    <property type="match status" value="1"/>
</dbReference>
<dbReference type="GO" id="GO:0005524">
    <property type="term" value="F:ATP binding"/>
    <property type="evidence" value="ECO:0007669"/>
    <property type="project" value="UniProtKB-KW"/>
</dbReference>
<dbReference type="Gene3D" id="1.10.510.10">
    <property type="entry name" value="Transferase(Phosphotransferase) domain 1"/>
    <property type="match status" value="1"/>
</dbReference>
<dbReference type="InterPro" id="IPR008271">
    <property type="entry name" value="Ser/Thr_kinase_AS"/>
</dbReference>
<dbReference type="GO" id="GO:0004674">
    <property type="term" value="F:protein serine/threonine kinase activity"/>
    <property type="evidence" value="ECO:0007669"/>
    <property type="project" value="UniProtKB-KW"/>
</dbReference>
<evidence type="ECO:0000313" key="10">
    <source>
        <dbReference type="EMBL" id="EKM55286.1"/>
    </source>
</evidence>
<proteinExistence type="predicted"/>
<accession>K5UYS2</accession>
<keyword evidence="6" id="KW-0067">ATP-binding</keyword>
<dbReference type="STRING" id="650164.K5UYS2"/>
<evidence type="ECO:0000256" key="4">
    <source>
        <dbReference type="ARBA" id="ARBA00022741"/>
    </source>
</evidence>
<dbReference type="InterPro" id="IPR011009">
    <property type="entry name" value="Kinase-like_dom_sf"/>
</dbReference>
<dbReference type="InterPro" id="IPR050236">
    <property type="entry name" value="Ser_Thr_kinase_AGC"/>
</dbReference>
<evidence type="ECO:0000256" key="8">
    <source>
        <dbReference type="ARBA" id="ARBA00048679"/>
    </source>
</evidence>
<dbReference type="AlphaFoldDB" id="K5UYS2"/>
<keyword evidence="5" id="KW-0418">Kinase</keyword>
<comment type="catalytic activity">
    <reaction evidence="8">
        <text>L-seryl-[protein] + ATP = O-phospho-L-seryl-[protein] + ADP + H(+)</text>
        <dbReference type="Rhea" id="RHEA:17989"/>
        <dbReference type="Rhea" id="RHEA-COMP:9863"/>
        <dbReference type="Rhea" id="RHEA-COMP:11604"/>
        <dbReference type="ChEBI" id="CHEBI:15378"/>
        <dbReference type="ChEBI" id="CHEBI:29999"/>
        <dbReference type="ChEBI" id="CHEBI:30616"/>
        <dbReference type="ChEBI" id="CHEBI:83421"/>
        <dbReference type="ChEBI" id="CHEBI:456216"/>
        <dbReference type="EC" id="2.7.11.1"/>
    </reaction>
</comment>
<keyword evidence="3" id="KW-0808">Transferase</keyword>
<evidence type="ECO:0000259" key="9">
    <source>
        <dbReference type="PROSITE" id="PS50011"/>
    </source>
</evidence>
<keyword evidence="11" id="KW-1185">Reference proteome</keyword>
<evidence type="ECO:0000313" key="11">
    <source>
        <dbReference type="Proteomes" id="UP000008370"/>
    </source>
</evidence>